<protein>
    <recommendedName>
        <fullName evidence="5 6">Uricase</fullName>
        <ecNumber evidence="5 6">1.7.3.3</ecNumber>
    </recommendedName>
    <alternativeName>
        <fullName evidence="5">Urate oxidase</fullName>
    </alternativeName>
</protein>
<gene>
    <name evidence="7" type="ORF">BZA70DRAFT_237173</name>
</gene>
<dbReference type="InterPro" id="IPR019842">
    <property type="entry name" value="Uricase_CS"/>
</dbReference>
<dbReference type="PRINTS" id="PR00093">
    <property type="entry name" value="URICASE"/>
</dbReference>
<comment type="catalytic activity">
    <reaction evidence="5 6">
        <text>urate + O2 + H2O = 5-hydroxyisourate + H2O2</text>
        <dbReference type="Rhea" id="RHEA:21368"/>
        <dbReference type="ChEBI" id="CHEBI:15377"/>
        <dbReference type="ChEBI" id="CHEBI:15379"/>
        <dbReference type="ChEBI" id="CHEBI:16240"/>
        <dbReference type="ChEBI" id="CHEBI:17775"/>
        <dbReference type="ChEBI" id="CHEBI:18072"/>
        <dbReference type="EC" id="1.7.3.3"/>
    </reaction>
</comment>
<name>A0ABR1F8F2_9ASCO</name>
<evidence type="ECO:0000256" key="2">
    <source>
        <dbReference type="ARBA" id="ARBA00009760"/>
    </source>
</evidence>
<dbReference type="EMBL" id="JBBJBU010000003">
    <property type="protein sequence ID" value="KAK7206129.1"/>
    <property type="molecule type" value="Genomic_DNA"/>
</dbReference>
<dbReference type="PROSITE" id="PS00366">
    <property type="entry name" value="URICASE"/>
    <property type="match status" value="1"/>
</dbReference>
<dbReference type="InterPro" id="IPR002042">
    <property type="entry name" value="Uricase"/>
</dbReference>
<evidence type="ECO:0000313" key="8">
    <source>
        <dbReference type="Proteomes" id="UP001498771"/>
    </source>
</evidence>
<dbReference type="Gene3D" id="3.10.270.10">
    <property type="entry name" value="Urate Oxidase"/>
    <property type="match status" value="1"/>
</dbReference>
<evidence type="ECO:0000313" key="7">
    <source>
        <dbReference type="EMBL" id="KAK7206129.1"/>
    </source>
</evidence>
<dbReference type="SUPFAM" id="SSF55620">
    <property type="entry name" value="Tetrahydrobiopterin biosynthesis enzymes-like"/>
    <property type="match status" value="2"/>
</dbReference>
<organism evidence="7 8">
    <name type="scientific">Myxozyma melibiosi</name>
    <dbReference type="NCBI Taxonomy" id="54550"/>
    <lineage>
        <taxon>Eukaryota</taxon>
        <taxon>Fungi</taxon>
        <taxon>Dikarya</taxon>
        <taxon>Ascomycota</taxon>
        <taxon>Saccharomycotina</taxon>
        <taxon>Lipomycetes</taxon>
        <taxon>Lipomycetales</taxon>
        <taxon>Lipomycetaceae</taxon>
        <taxon>Myxozyma</taxon>
    </lineage>
</organism>
<dbReference type="PANTHER" id="PTHR42874:SF1">
    <property type="entry name" value="URICASE"/>
    <property type="match status" value="1"/>
</dbReference>
<evidence type="ECO:0000256" key="1">
    <source>
        <dbReference type="ARBA" id="ARBA00004831"/>
    </source>
</evidence>
<proteinExistence type="inferred from homology"/>
<reference evidence="7 8" key="1">
    <citation type="submission" date="2024-03" db="EMBL/GenBank/DDBJ databases">
        <title>Genome-scale model development and genomic sequencing of the oleaginous clade Lipomyces.</title>
        <authorList>
            <consortium name="Lawrence Berkeley National Laboratory"/>
            <person name="Czajka J.J."/>
            <person name="Han Y."/>
            <person name="Kim J."/>
            <person name="Mondo S.J."/>
            <person name="Hofstad B.A."/>
            <person name="Robles A."/>
            <person name="Haridas S."/>
            <person name="Riley R."/>
            <person name="LaButti K."/>
            <person name="Pangilinan J."/>
            <person name="Andreopoulos W."/>
            <person name="Lipzen A."/>
            <person name="Yan J."/>
            <person name="Wang M."/>
            <person name="Ng V."/>
            <person name="Grigoriev I.V."/>
            <person name="Spatafora J.W."/>
            <person name="Magnuson J.K."/>
            <person name="Baker S.E."/>
            <person name="Pomraning K.R."/>
        </authorList>
    </citation>
    <scope>NUCLEOTIDE SEQUENCE [LARGE SCALE GENOMIC DNA]</scope>
    <source>
        <strain evidence="7 8">Phaff 52-87</strain>
    </source>
</reference>
<dbReference type="PIRSF" id="PIRSF000241">
    <property type="entry name" value="Urate_oxidase"/>
    <property type="match status" value="1"/>
</dbReference>
<dbReference type="PANTHER" id="PTHR42874">
    <property type="entry name" value="URICASE"/>
    <property type="match status" value="1"/>
</dbReference>
<keyword evidence="3 5" id="KW-0659">Purine metabolism</keyword>
<evidence type="ECO:0000256" key="4">
    <source>
        <dbReference type="ARBA" id="ARBA00023002"/>
    </source>
</evidence>
<evidence type="ECO:0000256" key="5">
    <source>
        <dbReference type="PIRNR" id="PIRNR000241"/>
    </source>
</evidence>
<comment type="caution">
    <text evidence="7">The sequence shown here is derived from an EMBL/GenBank/DDBJ whole genome shotgun (WGS) entry which is preliminary data.</text>
</comment>
<comment type="subcellular location">
    <subcellularLocation>
        <location evidence="5">Peroxisome</location>
    </subcellularLocation>
</comment>
<comment type="similarity">
    <text evidence="2 5 6">Belongs to the uricase family.</text>
</comment>
<dbReference type="NCBIfam" id="TIGR03383">
    <property type="entry name" value="urate_oxi"/>
    <property type="match status" value="1"/>
</dbReference>
<dbReference type="Proteomes" id="UP001498771">
    <property type="component" value="Unassembled WGS sequence"/>
</dbReference>
<evidence type="ECO:0000256" key="6">
    <source>
        <dbReference type="RuleBase" id="RU004455"/>
    </source>
</evidence>
<keyword evidence="5" id="KW-0576">Peroxisome</keyword>
<dbReference type="Pfam" id="PF01014">
    <property type="entry name" value="Uricase"/>
    <property type="match status" value="2"/>
</dbReference>
<keyword evidence="8" id="KW-1185">Reference proteome</keyword>
<accession>A0ABR1F8F2</accession>
<evidence type="ECO:0000256" key="3">
    <source>
        <dbReference type="ARBA" id="ARBA00022631"/>
    </source>
</evidence>
<keyword evidence="4 5" id="KW-0560">Oxidoreductase</keyword>
<comment type="function">
    <text evidence="5 6">Catalyzes the oxidation of uric acid to 5-hydroxyisourate, which is further processed to form (S)-allantoin.</text>
</comment>
<comment type="pathway">
    <text evidence="1 5">Purine metabolism; urate degradation; (S)-allantoin from urate: step 1/3.</text>
</comment>
<dbReference type="GeneID" id="90035917"/>
<dbReference type="EC" id="1.7.3.3" evidence="5 6"/>
<sequence length="298" mass="33455">MVSLTATRYGKDNIRLLKVERDPSNPRLQYVYEFTIRVMLEGDYEAAYTIADNGPIVTTDSMKNTTHILAKKNPVSPPELFASILGAHFVNTYDHIHKSFIHIIQHRWTRYEVDGAPHDHSFLRDGAEVRIVDAEVHEDGKIFLSGGISDLLVLKSTGSAFYGYIQDKYTTLPETRDRIMSTSVDATWKYDVFEGVEAVRASVKSLEKGYQSAREITLKTFATDESASVQATLYRMAKQIIADNSQVNQVSYALPNKHYFDIDLSWFEGLKNTGADAEVYAPQSNPNGLITATISRGD</sequence>
<dbReference type="RefSeq" id="XP_064769162.1">
    <property type="nucleotide sequence ID" value="XM_064910405.1"/>
</dbReference>